<dbReference type="Pfam" id="PF00307">
    <property type="entry name" value="CH"/>
    <property type="match status" value="1"/>
</dbReference>
<feature type="region of interest" description="Disordered" evidence="4">
    <location>
        <begin position="278"/>
        <end position="308"/>
    </location>
</feature>
<dbReference type="InterPro" id="IPR036872">
    <property type="entry name" value="CH_dom_sf"/>
</dbReference>
<evidence type="ECO:0000313" key="8">
    <source>
        <dbReference type="Proteomes" id="UP000192578"/>
    </source>
</evidence>
<dbReference type="Gene3D" id="1.10.287.1490">
    <property type="match status" value="1"/>
</dbReference>
<protein>
    <submittedName>
        <fullName evidence="7">Cytospin-B</fullName>
    </submittedName>
</protein>
<feature type="region of interest" description="Disordered" evidence="4">
    <location>
        <begin position="913"/>
        <end position="949"/>
    </location>
</feature>
<dbReference type="OrthoDB" id="21607at2759"/>
<feature type="signal peptide" evidence="5">
    <location>
        <begin position="1"/>
        <end position="29"/>
    </location>
</feature>
<feature type="region of interest" description="Disordered" evidence="4">
    <location>
        <begin position="210"/>
        <end position="249"/>
    </location>
</feature>
<evidence type="ECO:0000256" key="4">
    <source>
        <dbReference type="SAM" id="MobiDB-lite"/>
    </source>
</evidence>
<dbReference type="FunFam" id="1.10.418.10:FF:000020">
    <property type="entry name" value="Cytospin-A isoform 1"/>
    <property type="match status" value="1"/>
</dbReference>
<feature type="compositionally biased region" description="Low complexity" evidence="4">
    <location>
        <begin position="218"/>
        <end position="235"/>
    </location>
</feature>
<feature type="chain" id="PRO_5040778114" evidence="5">
    <location>
        <begin position="30"/>
        <end position="1159"/>
    </location>
</feature>
<dbReference type="SMART" id="SM00033">
    <property type="entry name" value="CH"/>
    <property type="match status" value="1"/>
</dbReference>
<dbReference type="Proteomes" id="UP000192578">
    <property type="component" value="Unassembled WGS sequence"/>
</dbReference>
<sequence>MSVCALRLMDLSFFGWAIILPALAPLRHPDEPPPARFDLHFRGPPRNLDIVFRLGFDGVCAFEDRPDHGSCYVGFAPRITATHKISDATFCERALGLKPCGTFDYYSSAGVVIIHSDAVIIHSDAAVAAATVLVDIGLCAVAYLITSMKSSRTRSTTASATLNMAQSQPLSSSSSATNTASPSLLLASSSAVAASALAAATAVPRSSATLPATLRNPTTASLRSAAATGASSSRSQQPGSPAVSLAGGRKSPLLSKADVKSKRTLLVDAGGKSMKKHFLSKSNDSLSGGGSAVVKKSRNNVPTPQARGIRHPAVTSSINTAVSKKEKLPINTTTVLPLRHGEPLADASIPDISQEMRRSASSNCLESSAADSVRRLSIPADADRLTDASEMSVSSSLLLSSNFAPSQSGITLISAGTQTSDFEVVVVPSTAAASRRRSGDFTGGDREFLSLLEEHSEMSKQLSELCKVDGLPAGLGEATDSGLHAMDTSDGGCLARPTNDWDAQSNNSLCSEPSLAGLQDRIQQMEETHHSTHEELQATLQELAEMSDIVIVYKKENEDLTHEKAVLQEALLSMTEKVQVYQTQADSLKKMLYRQVAGDENSMPEDGTGSSENEKTLVELMKSLQEEKEDSQHQLDSALGHNNKLSADLENVQNKWQHLNSFCDQLESQKNESESHLSAAKDSIKRLELENTRYAALLDSEKSKVAQLETVAKTTAKADLDDLLDHVRREKNRVEEQLTNSDNRNRVLESDLEGLRSALKASEEKRARLEESLADNAQEFAHRLNQKVAEYRAQEEEIVRLKKEIEDLETQNQASETERVELLHRYENLRSEYSQEQHEWTHFQTDLLTAVRVANEFRTECEMKTKTVSEENQALKRKTDDLSGELERLKMRKAATPPKIVVPVTASVDPEVRPIRTSSATEPVPLQRSPAERDALAPRASRSTPNHQVSVKSIIQNLESNGRQTGRLASVAGKLTGIRRRDENIVRSESNSSLDSTDKMLDLDRYMIDDEPSMPGDGLKPILNIKQRNSLSGSVESKGSLHESLGSLAKGKGSKRNALLKFCQEKTLGYSGIDITNFSSSWNDGLAFCAFLHSYLPDRIPFRELDSKDKRRNFSLAFEAAKSIGVQPTLEINDLLSDDRPDWRSVMGFVVAIYTHFEM</sequence>
<evidence type="ECO:0000256" key="3">
    <source>
        <dbReference type="SAM" id="Coils"/>
    </source>
</evidence>
<dbReference type="InterPro" id="IPR050540">
    <property type="entry name" value="F-actin_Monoox_Mical"/>
</dbReference>
<keyword evidence="8" id="KW-1185">Reference proteome</keyword>
<dbReference type="AlphaFoldDB" id="A0A9X6NC67"/>
<comment type="similarity">
    <text evidence="1">Belongs to the cytospin-A family.</text>
</comment>
<evidence type="ECO:0000259" key="6">
    <source>
        <dbReference type="PROSITE" id="PS50021"/>
    </source>
</evidence>
<proteinExistence type="inferred from homology"/>
<comment type="caution">
    <text evidence="7">The sequence shown here is derived from an EMBL/GenBank/DDBJ whole genome shotgun (WGS) entry which is preliminary data.</text>
</comment>
<dbReference type="PANTHER" id="PTHR23167">
    <property type="entry name" value="CALPONIN HOMOLOGY DOMAIN-CONTAINING PROTEIN DDB_G0272472-RELATED"/>
    <property type="match status" value="1"/>
</dbReference>
<dbReference type="Gene3D" id="1.10.418.10">
    <property type="entry name" value="Calponin-like domain"/>
    <property type="match status" value="1"/>
</dbReference>
<name>A0A9X6NC67_HYPEX</name>
<dbReference type="InterPro" id="IPR001715">
    <property type="entry name" value="CH_dom"/>
</dbReference>
<feature type="coiled-coil region" evidence="3">
    <location>
        <begin position="515"/>
        <end position="577"/>
    </location>
</feature>
<dbReference type="SUPFAM" id="SSF47576">
    <property type="entry name" value="Calponin-homology domain, CH-domain"/>
    <property type="match status" value="1"/>
</dbReference>
<feature type="domain" description="Calponin-homology (CH)" evidence="6">
    <location>
        <begin position="1053"/>
        <end position="1158"/>
    </location>
</feature>
<reference evidence="8" key="1">
    <citation type="submission" date="2017-01" db="EMBL/GenBank/DDBJ databases">
        <title>Comparative genomics of anhydrobiosis in the tardigrade Hypsibius dujardini.</title>
        <authorList>
            <person name="Yoshida Y."/>
            <person name="Koutsovoulos G."/>
            <person name="Laetsch D."/>
            <person name="Stevens L."/>
            <person name="Kumar S."/>
            <person name="Horikawa D."/>
            <person name="Ishino K."/>
            <person name="Komine S."/>
            <person name="Tomita M."/>
            <person name="Blaxter M."/>
            <person name="Arakawa K."/>
        </authorList>
    </citation>
    <scope>NUCLEOTIDE SEQUENCE [LARGE SCALE GENOMIC DNA]</scope>
    <source>
        <strain evidence="8">Z151</strain>
    </source>
</reference>
<evidence type="ECO:0000256" key="5">
    <source>
        <dbReference type="SAM" id="SignalP"/>
    </source>
</evidence>
<keyword evidence="5" id="KW-0732">Signal</keyword>
<dbReference type="PROSITE" id="PS50021">
    <property type="entry name" value="CH"/>
    <property type="match status" value="1"/>
</dbReference>
<accession>A0A9X6NC67</accession>
<evidence type="ECO:0000313" key="7">
    <source>
        <dbReference type="EMBL" id="OWA50518.1"/>
    </source>
</evidence>
<keyword evidence="2 3" id="KW-0175">Coiled coil</keyword>
<gene>
    <name evidence="7" type="ORF">BV898_15031</name>
</gene>
<evidence type="ECO:0000256" key="2">
    <source>
        <dbReference type="ARBA" id="ARBA00023054"/>
    </source>
</evidence>
<dbReference type="PANTHER" id="PTHR23167:SF69">
    <property type="entry name" value="FI18193P1"/>
    <property type="match status" value="1"/>
</dbReference>
<organism evidence="7 8">
    <name type="scientific">Hypsibius exemplaris</name>
    <name type="common">Freshwater tardigrade</name>
    <dbReference type="NCBI Taxonomy" id="2072580"/>
    <lineage>
        <taxon>Eukaryota</taxon>
        <taxon>Metazoa</taxon>
        <taxon>Ecdysozoa</taxon>
        <taxon>Tardigrada</taxon>
        <taxon>Eutardigrada</taxon>
        <taxon>Parachela</taxon>
        <taxon>Hypsibioidea</taxon>
        <taxon>Hypsibiidae</taxon>
        <taxon>Hypsibius</taxon>
    </lineage>
</organism>
<feature type="coiled-coil region" evidence="3">
    <location>
        <begin position="614"/>
        <end position="839"/>
    </location>
</feature>
<evidence type="ECO:0000256" key="1">
    <source>
        <dbReference type="ARBA" id="ARBA00009452"/>
    </source>
</evidence>
<dbReference type="EMBL" id="MTYJ01000195">
    <property type="protein sequence ID" value="OWA50518.1"/>
    <property type="molecule type" value="Genomic_DNA"/>
</dbReference>